<dbReference type="InterPro" id="IPR013106">
    <property type="entry name" value="Ig_V-set"/>
</dbReference>
<dbReference type="SMART" id="SM00406">
    <property type="entry name" value="IGv"/>
    <property type="match status" value="1"/>
</dbReference>
<dbReference type="AlphaFoldDB" id="A0A8S4SJ86"/>
<evidence type="ECO:0000313" key="2">
    <source>
        <dbReference type="EMBL" id="CAH2267264.1"/>
    </source>
</evidence>
<dbReference type="Gene3D" id="2.60.40.10">
    <property type="entry name" value="Immunoglobulins"/>
    <property type="match status" value="1"/>
</dbReference>
<dbReference type="InterPro" id="IPR007110">
    <property type="entry name" value="Ig-like_dom"/>
</dbReference>
<proteinExistence type="predicted"/>
<dbReference type="SMART" id="SM00409">
    <property type="entry name" value="IG"/>
    <property type="match status" value="1"/>
</dbReference>
<protein>
    <submittedName>
        <fullName evidence="2">Jg14731 protein</fullName>
    </submittedName>
</protein>
<evidence type="ECO:0000259" key="1">
    <source>
        <dbReference type="PROSITE" id="PS50835"/>
    </source>
</evidence>
<evidence type="ECO:0000313" key="3">
    <source>
        <dbReference type="Proteomes" id="UP000838756"/>
    </source>
</evidence>
<dbReference type="Proteomes" id="UP000838756">
    <property type="component" value="Unassembled WGS sequence"/>
</dbReference>
<dbReference type="SUPFAM" id="SSF48726">
    <property type="entry name" value="Immunoglobulin"/>
    <property type="match status" value="1"/>
</dbReference>
<dbReference type="InterPro" id="IPR036179">
    <property type="entry name" value="Ig-like_dom_sf"/>
</dbReference>
<dbReference type="InterPro" id="IPR013151">
    <property type="entry name" value="Immunoglobulin_dom"/>
</dbReference>
<sequence length="131" mass="14471">MRYQTTSPLSRVGPTATLRDVEPNFVGPIENVTVALGREAVLTCSVSDIGDYKVAWIRADDQTILTLHTKLVTHSTRYAVTNDSPGSWQLHIRPLKVEDRGCYMCQINTSTMKKQIGCVDVLEAARFSVGS</sequence>
<dbReference type="InterPro" id="IPR003599">
    <property type="entry name" value="Ig_sub"/>
</dbReference>
<reference evidence="2" key="1">
    <citation type="submission" date="2022-03" db="EMBL/GenBank/DDBJ databases">
        <authorList>
            <person name="Lindestad O."/>
        </authorList>
    </citation>
    <scope>NUCLEOTIDE SEQUENCE</scope>
</reference>
<dbReference type="GO" id="GO:0050808">
    <property type="term" value="P:synapse organization"/>
    <property type="evidence" value="ECO:0007669"/>
    <property type="project" value="TreeGrafter"/>
</dbReference>
<dbReference type="GO" id="GO:0032589">
    <property type="term" value="C:neuron projection membrane"/>
    <property type="evidence" value="ECO:0007669"/>
    <property type="project" value="TreeGrafter"/>
</dbReference>
<dbReference type="InterPro" id="IPR013783">
    <property type="entry name" value="Ig-like_fold"/>
</dbReference>
<dbReference type="PANTHER" id="PTHR23279">
    <property type="entry name" value="DEFECTIVE PROBOSCIS EXTENSION RESPONSE DPR -RELATED"/>
    <property type="match status" value="1"/>
</dbReference>
<dbReference type="InterPro" id="IPR037448">
    <property type="entry name" value="Zig-8"/>
</dbReference>
<dbReference type="EMBL" id="CAKXAJ010026349">
    <property type="protein sequence ID" value="CAH2267264.1"/>
    <property type="molecule type" value="Genomic_DNA"/>
</dbReference>
<comment type="caution">
    <text evidence="2">The sequence shown here is derived from an EMBL/GenBank/DDBJ whole genome shotgun (WGS) entry which is preliminary data.</text>
</comment>
<gene>
    <name evidence="2" type="primary">jg14731</name>
    <name evidence="2" type="ORF">PAEG_LOCUS25823</name>
</gene>
<feature type="domain" description="Ig-like" evidence="1">
    <location>
        <begin position="23"/>
        <end position="117"/>
    </location>
</feature>
<dbReference type="OrthoDB" id="10012075at2759"/>
<name>A0A8S4SJ86_9NEOP</name>
<keyword evidence="3" id="KW-1185">Reference proteome</keyword>
<accession>A0A8S4SJ86</accession>
<dbReference type="PROSITE" id="PS50835">
    <property type="entry name" value="IG_LIKE"/>
    <property type="match status" value="1"/>
</dbReference>
<dbReference type="PANTHER" id="PTHR23279:SF36">
    <property type="entry name" value="DEFECTIVE PROBOSCIS EXTENSION RESPONSE 9, ISOFORM A"/>
    <property type="match status" value="1"/>
</dbReference>
<organism evidence="2 3">
    <name type="scientific">Pararge aegeria aegeria</name>
    <dbReference type="NCBI Taxonomy" id="348720"/>
    <lineage>
        <taxon>Eukaryota</taxon>
        <taxon>Metazoa</taxon>
        <taxon>Ecdysozoa</taxon>
        <taxon>Arthropoda</taxon>
        <taxon>Hexapoda</taxon>
        <taxon>Insecta</taxon>
        <taxon>Pterygota</taxon>
        <taxon>Neoptera</taxon>
        <taxon>Endopterygota</taxon>
        <taxon>Lepidoptera</taxon>
        <taxon>Glossata</taxon>
        <taxon>Ditrysia</taxon>
        <taxon>Papilionoidea</taxon>
        <taxon>Nymphalidae</taxon>
        <taxon>Satyrinae</taxon>
        <taxon>Satyrini</taxon>
        <taxon>Parargina</taxon>
        <taxon>Pararge</taxon>
    </lineage>
</organism>
<dbReference type="Pfam" id="PF00047">
    <property type="entry name" value="ig"/>
    <property type="match status" value="1"/>
</dbReference>